<dbReference type="InterPro" id="IPR043917">
    <property type="entry name" value="DUF5753"/>
</dbReference>
<gene>
    <name evidence="2" type="ORF">V1634_03715</name>
</gene>
<dbReference type="Pfam" id="PF19054">
    <property type="entry name" value="DUF5753"/>
    <property type="match status" value="1"/>
</dbReference>
<feature type="domain" description="HTH cro/C1-type" evidence="1">
    <location>
        <begin position="17"/>
        <end position="71"/>
    </location>
</feature>
<dbReference type="Gene3D" id="1.10.260.40">
    <property type="entry name" value="lambda repressor-like DNA-binding domains"/>
    <property type="match status" value="1"/>
</dbReference>
<evidence type="ECO:0000313" key="2">
    <source>
        <dbReference type="EMBL" id="MEE6305940.1"/>
    </source>
</evidence>
<dbReference type="InterPro" id="IPR010982">
    <property type="entry name" value="Lambda_DNA-bd_dom_sf"/>
</dbReference>
<keyword evidence="3" id="KW-1185">Reference proteome</keyword>
<proteinExistence type="predicted"/>
<dbReference type="RefSeq" id="WP_331206310.1">
    <property type="nucleotide sequence ID" value="NZ_JAZGQL010000003.1"/>
</dbReference>
<dbReference type="Proteomes" id="UP001339911">
    <property type="component" value="Unassembled WGS sequence"/>
</dbReference>
<dbReference type="SUPFAM" id="SSF47413">
    <property type="entry name" value="lambda repressor-like DNA-binding domains"/>
    <property type="match status" value="1"/>
</dbReference>
<organism evidence="2 3">
    <name type="scientific">Plantactinospora veratri</name>
    <dbReference type="NCBI Taxonomy" id="1436122"/>
    <lineage>
        <taxon>Bacteria</taxon>
        <taxon>Bacillati</taxon>
        <taxon>Actinomycetota</taxon>
        <taxon>Actinomycetes</taxon>
        <taxon>Micromonosporales</taxon>
        <taxon>Micromonosporaceae</taxon>
        <taxon>Plantactinospora</taxon>
    </lineage>
</organism>
<sequence>MADRASSVPQRQLGRHLKIAREEAGINLEPAAKMLEWSRARMYRIERGETTVRTHDVEAMCRLYGVNPKMTNVLLSLAKESKAKGWWHAYGDVIPSWFQLYVGMEATAARIRQFESSLIPGLLQTADYAAEVIRTKPGVTEQEVASKVALRLERQRILTRRQPKAPELEVIVDEAVLRRPIADHDAWVAQLAHLANSNRLPTVTVRVLPSVTGPHWASMTNAFYIIEFPTHGTRPPEPTTIYSENLTGALYLDKPTEVAVYDQVWERLSELALSQEDSEDLLAAIIKEAVDD</sequence>
<comment type="caution">
    <text evidence="2">The sequence shown here is derived from an EMBL/GenBank/DDBJ whole genome shotgun (WGS) entry which is preliminary data.</text>
</comment>
<evidence type="ECO:0000313" key="3">
    <source>
        <dbReference type="Proteomes" id="UP001339911"/>
    </source>
</evidence>
<dbReference type="InterPro" id="IPR001387">
    <property type="entry name" value="Cro/C1-type_HTH"/>
</dbReference>
<dbReference type="CDD" id="cd00093">
    <property type="entry name" value="HTH_XRE"/>
    <property type="match status" value="1"/>
</dbReference>
<reference evidence="2 3" key="1">
    <citation type="submission" date="2024-01" db="EMBL/GenBank/DDBJ databases">
        <title>Genome insights into Plantactinospora veratri sp. nov.</title>
        <authorList>
            <person name="Wang L."/>
        </authorList>
    </citation>
    <scope>NUCLEOTIDE SEQUENCE [LARGE SCALE GENOMIC DNA]</scope>
    <source>
        <strain evidence="2 3">NEAU-FHS4</strain>
    </source>
</reference>
<dbReference type="SMART" id="SM00530">
    <property type="entry name" value="HTH_XRE"/>
    <property type="match status" value="1"/>
</dbReference>
<dbReference type="EMBL" id="JAZGQL010000003">
    <property type="protein sequence ID" value="MEE6305940.1"/>
    <property type="molecule type" value="Genomic_DNA"/>
</dbReference>
<name>A0ABU7S7R3_9ACTN</name>
<protein>
    <submittedName>
        <fullName evidence="2">Helix-turn-helix transcriptional regulator</fullName>
    </submittedName>
</protein>
<evidence type="ECO:0000259" key="1">
    <source>
        <dbReference type="PROSITE" id="PS50943"/>
    </source>
</evidence>
<dbReference type="Pfam" id="PF13560">
    <property type="entry name" value="HTH_31"/>
    <property type="match status" value="1"/>
</dbReference>
<accession>A0ABU7S7R3</accession>
<dbReference type="PROSITE" id="PS50943">
    <property type="entry name" value="HTH_CROC1"/>
    <property type="match status" value="1"/>
</dbReference>